<keyword evidence="4" id="KW-1185">Reference proteome</keyword>
<dbReference type="InterPro" id="IPR041497">
    <property type="entry name" value="Thump-like"/>
</dbReference>
<gene>
    <name evidence="3" type="ORF">GCM10007298_34980</name>
</gene>
<dbReference type="Gene3D" id="3.40.50.150">
    <property type="entry name" value="Vaccinia Virus protein VP39"/>
    <property type="match status" value="1"/>
</dbReference>
<accession>A0ABQ1V4I9</accession>
<dbReference type="PANTHER" id="PTHR14741">
    <property type="entry name" value="S-ADENOSYLMETHIONINE-DEPENDENT METHYLTRANSFERASE RELATED"/>
    <property type="match status" value="1"/>
</dbReference>
<organism evidence="3 4">
    <name type="scientific">Williamsia phyllosphaerae</name>
    <dbReference type="NCBI Taxonomy" id="885042"/>
    <lineage>
        <taxon>Bacteria</taxon>
        <taxon>Bacillati</taxon>
        <taxon>Actinomycetota</taxon>
        <taxon>Actinomycetes</taxon>
        <taxon>Mycobacteriales</taxon>
        <taxon>Nocardiaceae</taxon>
        <taxon>Williamsia</taxon>
    </lineage>
</organism>
<dbReference type="Proteomes" id="UP000632454">
    <property type="component" value="Unassembled WGS sequence"/>
</dbReference>
<comment type="caution">
    <text evidence="3">The sequence shown here is derived from an EMBL/GenBank/DDBJ whole genome shotgun (WGS) entry which is preliminary data.</text>
</comment>
<feature type="domain" description="Methyltransferase" evidence="1">
    <location>
        <begin position="104"/>
        <end position="165"/>
    </location>
</feature>
<dbReference type="Pfam" id="PF18096">
    <property type="entry name" value="Thump_like"/>
    <property type="match status" value="1"/>
</dbReference>
<reference evidence="4" key="1">
    <citation type="journal article" date="2019" name="Int. J. Syst. Evol. Microbiol.">
        <title>The Global Catalogue of Microorganisms (GCM) 10K type strain sequencing project: providing services to taxonomists for standard genome sequencing and annotation.</title>
        <authorList>
            <consortium name="The Broad Institute Genomics Platform"/>
            <consortium name="The Broad Institute Genome Sequencing Center for Infectious Disease"/>
            <person name="Wu L."/>
            <person name="Ma J."/>
        </authorList>
    </citation>
    <scope>NUCLEOTIDE SEQUENCE [LARGE SCALE GENOMIC DNA]</scope>
    <source>
        <strain evidence="4">CCM 7855</strain>
    </source>
</reference>
<dbReference type="PANTHER" id="PTHR14741:SF32">
    <property type="entry name" value="TRIMETHYLGUANOSINE SYNTHASE"/>
    <property type="match status" value="1"/>
</dbReference>
<protein>
    <submittedName>
        <fullName evidence="3">Methyltransferase</fullName>
    </submittedName>
</protein>
<evidence type="ECO:0000259" key="2">
    <source>
        <dbReference type="Pfam" id="PF18096"/>
    </source>
</evidence>
<proteinExistence type="predicted"/>
<name>A0ABQ1V4I9_9NOCA</name>
<dbReference type="GO" id="GO:0008168">
    <property type="term" value="F:methyltransferase activity"/>
    <property type="evidence" value="ECO:0007669"/>
    <property type="project" value="UniProtKB-KW"/>
</dbReference>
<dbReference type="EMBL" id="BMCS01000002">
    <property type="protein sequence ID" value="GGF36172.1"/>
    <property type="molecule type" value="Genomic_DNA"/>
</dbReference>
<feature type="domain" description="THUMP-like" evidence="2">
    <location>
        <begin position="317"/>
        <end position="388"/>
    </location>
</feature>
<keyword evidence="3" id="KW-0489">Methyltransferase</keyword>
<dbReference type="GO" id="GO:0032259">
    <property type="term" value="P:methylation"/>
    <property type="evidence" value="ECO:0007669"/>
    <property type="project" value="UniProtKB-KW"/>
</dbReference>
<evidence type="ECO:0000313" key="4">
    <source>
        <dbReference type="Proteomes" id="UP000632454"/>
    </source>
</evidence>
<evidence type="ECO:0000313" key="3">
    <source>
        <dbReference type="EMBL" id="GGF36172.1"/>
    </source>
</evidence>
<evidence type="ECO:0000259" key="1">
    <source>
        <dbReference type="Pfam" id="PF13649"/>
    </source>
</evidence>
<dbReference type="Pfam" id="PF13649">
    <property type="entry name" value="Methyltransf_25"/>
    <property type="match status" value="1"/>
</dbReference>
<dbReference type="InterPro" id="IPR029063">
    <property type="entry name" value="SAM-dependent_MTases_sf"/>
</dbReference>
<dbReference type="CDD" id="cd02440">
    <property type="entry name" value="AdoMet_MTases"/>
    <property type="match status" value="1"/>
</dbReference>
<keyword evidence="3" id="KW-0808">Transferase</keyword>
<dbReference type="InterPro" id="IPR041698">
    <property type="entry name" value="Methyltransf_25"/>
</dbReference>
<dbReference type="SUPFAM" id="SSF53335">
    <property type="entry name" value="S-adenosyl-L-methionine-dependent methyltransferases"/>
    <property type="match status" value="1"/>
</dbReference>
<sequence length="393" mass="41784">MARVDVDTFRTLLTPSGQALLAEVHRCAGVESDHALGARLRESHDGDLVAAAVTQNHMRGLAFDRFGTDAGRMYFTHDALRQATGARVADHRAHRMHGLGVRRVVDIGCGLGGDLLALARDGLEVRGIDTDPVLVEIARANLDALGLSGSVEVGDARDVTASDDEVVFCDPDRRTVRGRVAGLDALSPSWELIGSMLSGRAVATVFAGVSHADLPEGVEAEWISDAGDVGGVTLWGRGLTDGRTSRRATLLPGGESIVGDDDADVPTGEVGRHLLEPDEVIIRAGLTARLATSLGGWLPDPHMHWISTDDPMDTPFARTHAVLGELPFRTPKLRIALHDRGIGTLTVKCRGLPIVPDALIAKLRLDGPNSATVVLTRVAGEGRAFLVEEPARR</sequence>